<proteinExistence type="inferred from homology"/>
<comment type="similarity">
    <text evidence="1">Belongs to the GSP E family.</text>
</comment>
<dbReference type="PANTHER" id="PTHR30258">
    <property type="entry name" value="TYPE II SECRETION SYSTEM PROTEIN GSPE-RELATED"/>
    <property type="match status" value="1"/>
</dbReference>
<feature type="domain" description="Bacterial type II secretion system protein E" evidence="4">
    <location>
        <begin position="239"/>
        <end position="253"/>
    </location>
</feature>
<dbReference type="SUPFAM" id="SSF52540">
    <property type="entry name" value="P-loop containing nucleoside triphosphate hydrolases"/>
    <property type="match status" value="1"/>
</dbReference>
<dbReference type="Pfam" id="PF00437">
    <property type="entry name" value="T2SSE"/>
    <property type="match status" value="1"/>
</dbReference>
<evidence type="ECO:0000256" key="3">
    <source>
        <dbReference type="ARBA" id="ARBA00022840"/>
    </source>
</evidence>
<reference evidence="5" key="1">
    <citation type="journal article" date="2020" name="mSystems">
        <title>Genome- and Community-Level Interaction Insights into Carbon Utilization and Element Cycling Functions of Hydrothermarchaeota in Hydrothermal Sediment.</title>
        <authorList>
            <person name="Zhou Z."/>
            <person name="Liu Y."/>
            <person name="Xu W."/>
            <person name="Pan J."/>
            <person name="Luo Z.H."/>
            <person name="Li M."/>
        </authorList>
    </citation>
    <scope>NUCLEOTIDE SEQUENCE [LARGE SCALE GENOMIC DNA]</scope>
    <source>
        <strain evidence="5">HyVt-365</strain>
    </source>
</reference>
<dbReference type="GO" id="GO:0016887">
    <property type="term" value="F:ATP hydrolysis activity"/>
    <property type="evidence" value="ECO:0007669"/>
    <property type="project" value="TreeGrafter"/>
</dbReference>
<dbReference type="FunFam" id="3.40.50.300:FF:000398">
    <property type="entry name" value="Type IV pilus assembly ATPase PilB"/>
    <property type="match status" value="1"/>
</dbReference>
<dbReference type="SMART" id="SM00382">
    <property type="entry name" value="AAA"/>
    <property type="match status" value="1"/>
</dbReference>
<dbReference type="PROSITE" id="PS00662">
    <property type="entry name" value="T2SP_E"/>
    <property type="match status" value="1"/>
</dbReference>
<dbReference type="Proteomes" id="UP000885744">
    <property type="component" value="Unassembled WGS sequence"/>
</dbReference>
<dbReference type="InterPro" id="IPR027417">
    <property type="entry name" value="P-loop_NTPase"/>
</dbReference>
<keyword evidence="3" id="KW-0067">ATP-binding</keyword>
<organism evidence="5">
    <name type="scientific">candidate division WWE3 bacterium</name>
    <dbReference type="NCBI Taxonomy" id="2053526"/>
    <lineage>
        <taxon>Bacteria</taxon>
        <taxon>Katanobacteria</taxon>
    </lineage>
</organism>
<dbReference type="InterPro" id="IPR003593">
    <property type="entry name" value="AAA+_ATPase"/>
</dbReference>
<name>A0A7C1T5V0_UNCKA</name>
<dbReference type="Gene3D" id="3.30.450.90">
    <property type="match status" value="1"/>
</dbReference>
<evidence type="ECO:0000256" key="1">
    <source>
        <dbReference type="ARBA" id="ARBA00006611"/>
    </source>
</evidence>
<sequence length="427" mass="47533">MYQKEIKTALKKILTEARAEAKKLGRKVEVPIIKIVDMLLSYGNQNRASDVHIEPKEEESLVRFRIQGLLHDVTTLPKDIHEEVVTRIKVLAGLRTDEHHAAQDGKLTFRTGMELPKERQEKMDVRVSIIPTTHGEKVVMRLLSARVRQYSLKDMGFSEGDLKKIKKAYSKPYGMIIASGPTGSGKTTTMYAVLKLLNKRDVNITTIEDPVEYDMGGVNQIQINPKTGLTFANGLRSIVRQDPDIILVGEIRDSETASIAVNAAMTGHLVLSTTHANDAATTLVRLLDMGVEPFLISSSVNVVVAQRLLRVLCTQCRKQKEVSTAELRKNFPGEYIQKYLGKGAKVKVWIAQGCSVCQNTGYVDRIGIHEVLLVDDDIRMAVIERKSADSIRNLAIAQGMVTMLEDGFIKVAKGVTTIEELMRVVKE</sequence>
<comment type="caution">
    <text evidence="5">The sequence shown here is derived from an EMBL/GenBank/DDBJ whole genome shotgun (WGS) entry which is preliminary data.</text>
</comment>
<dbReference type="AlphaFoldDB" id="A0A7C1T5V0"/>
<dbReference type="Gene3D" id="3.40.50.300">
    <property type="entry name" value="P-loop containing nucleotide triphosphate hydrolases"/>
    <property type="match status" value="1"/>
</dbReference>
<dbReference type="InterPro" id="IPR001482">
    <property type="entry name" value="T2SS/T4SS_dom"/>
</dbReference>
<dbReference type="GO" id="GO:0005886">
    <property type="term" value="C:plasma membrane"/>
    <property type="evidence" value="ECO:0007669"/>
    <property type="project" value="TreeGrafter"/>
</dbReference>
<keyword evidence="2" id="KW-0547">Nucleotide-binding</keyword>
<gene>
    <name evidence="5" type="ORF">ENI09_00600</name>
</gene>
<evidence type="ECO:0000313" key="5">
    <source>
        <dbReference type="EMBL" id="HEB13899.1"/>
    </source>
</evidence>
<dbReference type="PANTHER" id="PTHR30258:SF1">
    <property type="entry name" value="PROTEIN TRANSPORT PROTEIN HOFB HOMOLOG"/>
    <property type="match status" value="1"/>
</dbReference>
<evidence type="ECO:0000256" key="2">
    <source>
        <dbReference type="ARBA" id="ARBA00022741"/>
    </source>
</evidence>
<dbReference type="GO" id="GO:0005524">
    <property type="term" value="F:ATP binding"/>
    <property type="evidence" value="ECO:0007669"/>
    <property type="project" value="UniProtKB-KW"/>
</dbReference>
<evidence type="ECO:0000259" key="4">
    <source>
        <dbReference type="PROSITE" id="PS00662"/>
    </source>
</evidence>
<dbReference type="EMBL" id="DRHH01000025">
    <property type="protein sequence ID" value="HEB13899.1"/>
    <property type="molecule type" value="Genomic_DNA"/>
</dbReference>
<protein>
    <submittedName>
        <fullName evidence="5">Type II/IV secretion system protein</fullName>
    </submittedName>
</protein>
<accession>A0A7C1T5V0</accession>
<dbReference type="CDD" id="cd01129">
    <property type="entry name" value="PulE-GspE-like"/>
    <property type="match status" value="1"/>
</dbReference>